<keyword evidence="4" id="KW-1185">Reference proteome</keyword>
<sequence length="68" mass="7403">MYQLQVSGMHCGHCISAITQGVARLDPLAQVKIDLPNGQVRIQSQLPLQQLSTLITDLGFEVISQAEV</sequence>
<evidence type="ECO:0000259" key="2">
    <source>
        <dbReference type="PROSITE" id="PS50846"/>
    </source>
</evidence>
<dbReference type="SUPFAM" id="SSF55008">
    <property type="entry name" value="HMA, heavy metal-associated domain"/>
    <property type="match status" value="1"/>
</dbReference>
<name>A0ABV8CQ79_9GAMM</name>
<dbReference type="PROSITE" id="PS01047">
    <property type="entry name" value="HMA_1"/>
    <property type="match status" value="1"/>
</dbReference>
<dbReference type="Proteomes" id="UP001595692">
    <property type="component" value="Unassembled WGS sequence"/>
</dbReference>
<dbReference type="CDD" id="cd00371">
    <property type="entry name" value="HMA"/>
    <property type="match status" value="1"/>
</dbReference>
<dbReference type="EMBL" id="JBHSAF010000014">
    <property type="protein sequence ID" value="MFC3914154.1"/>
    <property type="molecule type" value="Genomic_DNA"/>
</dbReference>
<dbReference type="InterPro" id="IPR006121">
    <property type="entry name" value="HMA_dom"/>
</dbReference>
<organism evidence="3 4">
    <name type="scientific">Pseudaeromonas sharmana</name>
    <dbReference type="NCBI Taxonomy" id="328412"/>
    <lineage>
        <taxon>Bacteria</taxon>
        <taxon>Pseudomonadati</taxon>
        <taxon>Pseudomonadota</taxon>
        <taxon>Gammaproteobacteria</taxon>
        <taxon>Aeromonadales</taxon>
        <taxon>Aeromonadaceae</taxon>
        <taxon>Pseudaeromonas</taxon>
    </lineage>
</organism>
<reference evidence="4" key="1">
    <citation type="journal article" date="2019" name="Int. J. Syst. Evol. Microbiol.">
        <title>The Global Catalogue of Microorganisms (GCM) 10K type strain sequencing project: providing services to taxonomists for standard genome sequencing and annotation.</title>
        <authorList>
            <consortium name="The Broad Institute Genomics Platform"/>
            <consortium name="The Broad Institute Genome Sequencing Center for Infectious Disease"/>
            <person name="Wu L."/>
            <person name="Ma J."/>
        </authorList>
    </citation>
    <scope>NUCLEOTIDE SEQUENCE [LARGE SCALE GENOMIC DNA]</scope>
    <source>
        <strain evidence="4">CCUG 54939</strain>
    </source>
</reference>
<feature type="domain" description="HMA" evidence="2">
    <location>
        <begin position="1"/>
        <end position="63"/>
    </location>
</feature>
<keyword evidence="1" id="KW-0479">Metal-binding</keyword>
<dbReference type="Pfam" id="PF00403">
    <property type="entry name" value="HMA"/>
    <property type="match status" value="1"/>
</dbReference>
<protein>
    <submittedName>
        <fullName evidence="3">Heavy-metal-associated domain-containing protein</fullName>
    </submittedName>
</protein>
<gene>
    <name evidence="3" type="ORF">ACFOSS_11820</name>
</gene>
<evidence type="ECO:0000313" key="4">
    <source>
        <dbReference type="Proteomes" id="UP001595692"/>
    </source>
</evidence>
<comment type="caution">
    <text evidence="3">The sequence shown here is derived from an EMBL/GenBank/DDBJ whole genome shotgun (WGS) entry which is preliminary data.</text>
</comment>
<evidence type="ECO:0000256" key="1">
    <source>
        <dbReference type="ARBA" id="ARBA00022723"/>
    </source>
</evidence>
<dbReference type="PROSITE" id="PS50846">
    <property type="entry name" value="HMA_2"/>
    <property type="match status" value="1"/>
</dbReference>
<evidence type="ECO:0000313" key="3">
    <source>
        <dbReference type="EMBL" id="MFC3914154.1"/>
    </source>
</evidence>
<dbReference type="Gene3D" id="3.30.70.100">
    <property type="match status" value="1"/>
</dbReference>
<dbReference type="RefSeq" id="WP_377152737.1">
    <property type="nucleotide sequence ID" value="NZ_JBHSAF010000014.1"/>
</dbReference>
<accession>A0ABV8CQ79</accession>
<proteinExistence type="predicted"/>
<dbReference type="InterPro" id="IPR036163">
    <property type="entry name" value="HMA_dom_sf"/>
</dbReference>
<dbReference type="InterPro" id="IPR017969">
    <property type="entry name" value="Heavy-metal-associated_CS"/>
</dbReference>